<keyword evidence="8" id="KW-0808">Transferase</keyword>
<dbReference type="Pfam" id="PF00512">
    <property type="entry name" value="HisKA"/>
    <property type="match status" value="1"/>
</dbReference>
<dbReference type="SUPFAM" id="SSF47384">
    <property type="entry name" value="Homodimeric domain of signal transducing histidine kinase"/>
    <property type="match status" value="1"/>
</dbReference>
<dbReference type="InterPro" id="IPR003594">
    <property type="entry name" value="HATPase_dom"/>
</dbReference>
<dbReference type="SMART" id="SM00388">
    <property type="entry name" value="HisKA"/>
    <property type="match status" value="1"/>
</dbReference>
<evidence type="ECO:0000256" key="14">
    <source>
        <dbReference type="ARBA" id="ARBA00022912"/>
    </source>
</evidence>
<evidence type="ECO:0000256" key="8">
    <source>
        <dbReference type="ARBA" id="ARBA00022679"/>
    </source>
</evidence>
<feature type="domain" description="Histidine kinase" evidence="22">
    <location>
        <begin position="276"/>
        <end position="484"/>
    </location>
</feature>
<dbReference type="InterPro" id="IPR050980">
    <property type="entry name" value="2C_sensor_his_kinase"/>
</dbReference>
<dbReference type="InterPro" id="IPR003660">
    <property type="entry name" value="HAMP_dom"/>
</dbReference>
<dbReference type="Pfam" id="PF02518">
    <property type="entry name" value="HATPase_c"/>
    <property type="match status" value="1"/>
</dbReference>
<keyword evidence="13" id="KW-0460">Magnesium</keyword>
<dbReference type="Gene3D" id="3.30.565.10">
    <property type="entry name" value="Histidine kinase-like ATPase, C-terminal domain"/>
    <property type="match status" value="1"/>
</dbReference>
<evidence type="ECO:0000259" key="23">
    <source>
        <dbReference type="PROSITE" id="PS50885"/>
    </source>
</evidence>
<evidence type="ECO:0000256" key="16">
    <source>
        <dbReference type="ARBA" id="ARBA00023016"/>
    </source>
</evidence>
<dbReference type="InterPro" id="IPR005467">
    <property type="entry name" value="His_kinase_dom"/>
</dbReference>
<evidence type="ECO:0000259" key="22">
    <source>
        <dbReference type="PROSITE" id="PS50109"/>
    </source>
</evidence>
<evidence type="ECO:0000256" key="11">
    <source>
        <dbReference type="ARBA" id="ARBA00022801"/>
    </source>
</evidence>
<keyword evidence="21" id="KW-0175">Coiled coil</keyword>
<evidence type="ECO:0000256" key="6">
    <source>
        <dbReference type="ARBA" id="ARBA00022475"/>
    </source>
</evidence>
<name>A0A7I9VRH1_9BACT</name>
<proteinExistence type="predicted"/>
<keyword evidence="15" id="KW-0902">Two-component regulatory system</keyword>
<comment type="catalytic activity">
    <reaction evidence="1">
        <text>ATP + protein L-histidine = ADP + protein N-phospho-L-histidine.</text>
        <dbReference type="EC" id="2.7.13.3"/>
    </reaction>
</comment>
<dbReference type="SMART" id="SM00387">
    <property type="entry name" value="HATPase_c"/>
    <property type="match status" value="1"/>
</dbReference>
<evidence type="ECO:0000256" key="13">
    <source>
        <dbReference type="ARBA" id="ARBA00022842"/>
    </source>
</evidence>
<evidence type="ECO:0000256" key="20">
    <source>
        <dbReference type="ARBA" id="ARBA00041776"/>
    </source>
</evidence>
<evidence type="ECO:0000256" key="7">
    <source>
        <dbReference type="ARBA" id="ARBA00022553"/>
    </source>
</evidence>
<dbReference type="PANTHER" id="PTHR44936:SF9">
    <property type="entry name" value="SENSOR PROTEIN CREC"/>
    <property type="match status" value="1"/>
</dbReference>
<organism evidence="24 25">
    <name type="scientific">Anaeromyxobacter diazotrophicus</name>
    <dbReference type="NCBI Taxonomy" id="2590199"/>
    <lineage>
        <taxon>Bacteria</taxon>
        <taxon>Pseudomonadati</taxon>
        <taxon>Myxococcota</taxon>
        <taxon>Myxococcia</taxon>
        <taxon>Myxococcales</taxon>
        <taxon>Cystobacterineae</taxon>
        <taxon>Anaeromyxobacteraceae</taxon>
        <taxon>Anaeromyxobacter</taxon>
    </lineage>
</organism>
<dbReference type="SMART" id="SM00304">
    <property type="entry name" value="HAMP"/>
    <property type="match status" value="1"/>
</dbReference>
<evidence type="ECO:0000256" key="19">
    <source>
        <dbReference type="ARBA" id="ARBA00040454"/>
    </source>
</evidence>
<dbReference type="RefSeq" id="WP_176067437.1">
    <property type="nucleotide sequence ID" value="NZ_BJTG01000008.1"/>
</dbReference>
<evidence type="ECO:0000313" key="25">
    <source>
        <dbReference type="Proteomes" id="UP000503640"/>
    </source>
</evidence>
<keyword evidence="18" id="KW-0464">Manganese</keyword>
<evidence type="ECO:0000256" key="12">
    <source>
        <dbReference type="ARBA" id="ARBA00022840"/>
    </source>
</evidence>
<comment type="cofactor">
    <cofactor evidence="2">
        <name>Mn(2+)</name>
        <dbReference type="ChEBI" id="CHEBI:29035"/>
    </cofactor>
</comment>
<keyword evidence="6" id="KW-1003">Cell membrane</keyword>
<evidence type="ECO:0000256" key="15">
    <source>
        <dbReference type="ARBA" id="ARBA00023012"/>
    </source>
</evidence>
<dbReference type="InterPro" id="IPR036097">
    <property type="entry name" value="HisK_dim/P_sf"/>
</dbReference>
<accession>A0A7I9VRH1</accession>
<sequence>MSLRLKLFLLMAGITVFSTTGVTAVALWREVQRGQELLYREGAAMAQATASSAARWLRPDGAQPGAGEALTAVLGRLVEAAPLDRAWVVDRAGKVVACVSPTHEDCTPGPPTEFAPAESPVQALKRLIEPEGIVTGAPVLREGELVGAVRVDFSHEEVVGSARRLAWSSALVAGFWIVLGQAFAALLFAGIARPVQRVIDAAHALGREEDGRQLALPADQELRDLVGAFNAMSTRLKERRDENQRLIATLEKRVEDKTRDVLRADRLATLGGIAAGFAHELGNSLNVIRGYTAVVLRELPAEHPNKPDLEAVKRETHRAASLMERFLVFARSRTTLVTPQPLEPVLREAVEVVGPAAAQGHVRTSLEIEPGLPEVSADAELLRQAFLNLCVNAVQAMQPGGGTLAVRLFADRGAVVAEFRDSGPGIAAEALKHVFEPFFTTKANGTGLGLAIVRQAAETHGGTVEVESRPGQGALFRVRLPARAPATEAIA</sequence>
<evidence type="ECO:0000256" key="17">
    <source>
        <dbReference type="ARBA" id="ARBA00023026"/>
    </source>
</evidence>
<keyword evidence="17" id="KW-0843">Virulence</keyword>
<dbReference type="GO" id="GO:0005524">
    <property type="term" value="F:ATP binding"/>
    <property type="evidence" value="ECO:0007669"/>
    <property type="project" value="UniProtKB-KW"/>
</dbReference>
<dbReference type="GO" id="GO:0004721">
    <property type="term" value="F:phosphoprotein phosphatase activity"/>
    <property type="evidence" value="ECO:0007669"/>
    <property type="project" value="UniProtKB-KW"/>
</dbReference>
<dbReference type="GO" id="GO:0000155">
    <property type="term" value="F:phosphorelay sensor kinase activity"/>
    <property type="evidence" value="ECO:0007669"/>
    <property type="project" value="InterPro"/>
</dbReference>
<evidence type="ECO:0000256" key="3">
    <source>
        <dbReference type="ARBA" id="ARBA00001946"/>
    </source>
</evidence>
<keyword evidence="10" id="KW-0418">Kinase</keyword>
<comment type="caution">
    <text evidence="24">The sequence shown here is derived from an EMBL/GenBank/DDBJ whole genome shotgun (WGS) entry which is preliminary data.</text>
</comment>
<gene>
    <name evidence="24" type="ORF">AMYX_34100</name>
</gene>
<dbReference type="CDD" id="cd00082">
    <property type="entry name" value="HisKA"/>
    <property type="match status" value="1"/>
</dbReference>
<dbReference type="Gene3D" id="6.10.340.10">
    <property type="match status" value="1"/>
</dbReference>
<dbReference type="Pfam" id="PF00672">
    <property type="entry name" value="HAMP"/>
    <property type="match status" value="1"/>
</dbReference>
<keyword evidence="7" id="KW-0597">Phosphoprotein</keyword>
<dbReference type="InterPro" id="IPR036890">
    <property type="entry name" value="HATPase_C_sf"/>
</dbReference>
<keyword evidence="12" id="KW-0067">ATP-binding</keyword>
<keyword evidence="14" id="KW-0904">Protein phosphatase</keyword>
<dbReference type="PANTHER" id="PTHR44936">
    <property type="entry name" value="SENSOR PROTEIN CREC"/>
    <property type="match status" value="1"/>
</dbReference>
<dbReference type="PROSITE" id="PS50109">
    <property type="entry name" value="HIS_KIN"/>
    <property type="match status" value="1"/>
</dbReference>
<evidence type="ECO:0000256" key="1">
    <source>
        <dbReference type="ARBA" id="ARBA00000085"/>
    </source>
</evidence>
<dbReference type="EC" id="2.7.13.3" evidence="5"/>
<keyword evidence="11" id="KW-0378">Hydrolase</keyword>
<dbReference type="GO" id="GO:0005886">
    <property type="term" value="C:plasma membrane"/>
    <property type="evidence" value="ECO:0007669"/>
    <property type="project" value="UniProtKB-SubCell"/>
</dbReference>
<evidence type="ECO:0000256" key="9">
    <source>
        <dbReference type="ARBA" id="ARBA00022741"/>
    </source>
</evidence>
<evidence type="ECO:0000256" key="2">
    <source>
        <dbReference type="ARBA" id="ARBA00001936"/>
    </source>
</evidence>
<dbReference type="Gene3D" id="1.10.287.130">
    <property type="match status" value="1"/>
</dbReference>
<dbReference type="PRINTS" id="PR00344">
    <property type="entry name" value="BCTRLSENSOR"/>
</dbReference>
<evidence type="ECO:0000256" key="4">
    <source>
        <dbReference type="ARBA" id="ARBA00004651"/>
    </source>
</evidence>
<comment type="cofactor">
    <cofactor evidence="3">
        <name>Mg(2+)</name>
        <dbReference type="ChEBI" id="CHEBI:18420"/>
    </cofactor>
</comment>
<dbReference type="Proteomes" id="UP000503640">
    <property type="component" value="Unassembled WGS sequence"/>
</dbReference>
<evidence type="ECO:0000256" key="18">
    <source>
        <dbReference type="ARBA" id="ARBA00023211"/>
    </source>
</evidence>
<dbReference type="InterPro" id="IPR004358">
    <property type="entry name" value="Sig_transdc_His_kin-like_C"/>
</dbReference>
<reference evidence="25" key="1">
    <citation type="journal article" date="2020" name="Appl. Environ. Microbiol.">
        <title>Diazotrophic Anaeromyxobacter Isolates from Soils.</title>
        <authorList>
            <person name="Masuda Y."/>
            <person name="Yamanaka H."/>
            <person name="Xu Z.X."/>
            <person name="Shiratori Y."/>
            <person name="Aono T."/>
            <person name="Amachi S."/>
            <person name="Senoo K."/>
            <person name="Itoh H."/>
        </authorList>
    </citation>
    <scope>NUCLEOTIDE SEQUENCE [LARGE SCALE GENOMIC DNA]</scope>
    <source>
        <strain evidence="25">R267</strain>
    </source>
</reference>
<comment type="subcellular location">
    <subcellularLocation>
        <location evidence="4">Cell membrane</location>
        <topology evidence="4">Multi-pass membrane protein</topology>
    </subcellularLocation>
</comment>
<dbReference type="CDD" id="cd00075">
    <property type="entry name" value="HATPase"/>
    <property type="match status" value="1"/>
</dbReference>
<keyword evidence="25" id="KW-1185">Reference proteome</keyword>
<feature type="coiled-coil region" evidence="21">
    <location>
        <begin position="233"/>
        <end position="260"/>
    </location>
</feature>
<evidence type="ECO:0000256" key="10">
    <source>
        <dbReference type="ARBA" id="ARBA00022777"/>
    </source>
</evidence>
<keyword evidence="6" id="KW-0472">Membrane</keyword>
<dbReference type="SUPFAM" id="SSF55874">
    <property type="entry name" value="ATPase domain of HSP90 chaperone/DNA topoisomerase II/histidine kinase"/>
    <property type="match status" value="1"/>
</dbReference>
<dbReference type="InterPro" id="IPR003661">
    <property type="entry name" value="HisK_dim/P_dom"/>
</dbReference>
<evidence type="ECO:0000256" key="5">
    <source>
        <dbReference type="ARBA" id="ARBA00012438"/>
    </source>
</evidence>
<feature type="domain" description="HAMP" evidence="23">
    <location>
        <begin position="189"/>
        <end position="241"/>
    </location>
</feature>
<protein>
    <recommendedName>
        <fullName evidence="19">Signal transduction histidine-protein kinase/phosphatase MprB</fullName>
        <ecNumber evidence="5">2.7.13.3</ecNumber>
    </recommendedName>
    <alternativeName>
        <fullName evidence="20">Mycobacterial persistence regulator B</fullName>
    </alternativeName>
</protein>
<keyword evidence="9" id="KW-0547">Nucleotide-binding</keyword>
<dbReference type="AlphaFoldDB" id="A0A7I9VRH1"/>
<keyword evidence="16" id="KW-0346">Stress response</keyword>
<dbReference type="EMBL" id="BJTG01000008">
    <property type="protein sequence ID" value="GEJ58669.1"/>
    <property type="molecule type" value="Genomic_DNA"/>
</dbReference>
<evidence type="ECO:0000313" key="24">
    <source>
        <dbReference type="EMBL" id="GEJ58669.1"/>
    </source>
</evidence>
<dbReference type="PROSITE" id="PS50885">
    <property type="entry name" value="HAMP"/>
    <property type="match status" value="1"/>
</dbReference>
<evidence type="ECO:0000256" key="21">
    <source>
        <dbReference type="SAM" id="Coils"/>
    </source>
</evidence>